<gene>
    <name evidence="3" type="ORF">GCM10023144_12550</name>
</gene>
<dbReference type="EMBL" id="BAABFO010000004">
    <property type="protein sequence ID" value="GAA4327673.1"/>
    <property type="molecule type" value="Genomic_DNA"/>
</dbReference>
<feature type="signal peptide" evidence="2">
    <location>
        <begin position="1"/>
        <end position="22"/>
    </location>
</feature>
<evidence type="ECO:0008006" key="5">
    <source>
        <dbReference type="Google" id="ProtNLM"/>
    </source>
</evidence>
<accession>A0ABP8GNP3</accession>
<evidence type="ECO:0000313" key="3">
    <source>
        <dbReference type="EMBL" id="GAA4327673.1"/>
    </source>
</evidence>
<reference evidence="4" key="1">
    <citation type="journal article" date="2019" name="Int. J. Syst. Evol. Microbiol.">
        <title>The Global Catalogue of Microorganisms (GCM) 10K type strain sequencing project: providing services to taxonomists for standard genome sequencing and annotation.</title>
        <authorList>
            <consortium name="The Broad Institute Genomics Platform"/>
            <consortium name="The Broad Institute Genome Sequencing Center for Infectious Disease"/>
            <person name="Wu L."/>
            <person name="Ma J."/>
        </authorList>
    </citation>
    <scope>NUCLEOTIDE SEQUENCE [LARGE SCALE GENOMIC DNA]</scope>
    <source>
        <strain evidence="4">JCM 17666</strain>
    </source>
</reference>
<evidence type="ECO:0000313" key="4">
    <source>
        <dbReference type="Proteomes" id="UP001501671"/>
    </source>
</evidence>
<protein>
    <recommendedName>
        <fullName evidence="5">Lipoprotein</fullName>
    </recommendedName>
</protein>
<feature type="region of interest" description="Disordered" evidence="1">
    <location>
        <begin position="24"/>
        <end position="44"/>
    </location>
</feature>
<feature type="chain" id="PRO_5045833323" description="Lipoprotein" evidence="2">
    <location>
        <begin position="23"/>
        <end position="317"/>
    </location>
</feature>
<proteinExistence type="predicted"/>
<dbReference type="RefSeq" id="WP_345247421.1">
    <property type="nucleotide sequence ID" value="NZ_BAABFO010000004.1"/>
</dbReference>
<dbReference type="PROSITE" id="PS51257">
    <property type="entry name" value="PROKAR_LIPOPROTEIN"/>
    <property type="match status" value="1"/>
</dbReference>
<name>A0ABP8GNP3_9BURK</name>
<keyword evidence="4" id="KW-1185">Reference proteome</keyword>
<evidence type="ECO:0000256" key="2">
    <source>
        <dbReference type="SAM" id="SignalP"/>
    </source>
</evidence>
<dbReference type="Proteomes" id="UP001501671">
    <property type="component" value="Unassembled WGS sequence"/>
</dbReference>
<comment type="caution">
    <text evidence="3">The sequence shown here is derived from an EMBL/GenBank/DDBJ whole genome shotgun (WGS) entry which is preliminary data.</text>
</comment>
<keyword evidence="2" id="KW-0732">Signal</keyword>
<sequence>MQKKKWQMAAGILALSMLAACGGDGDDSGTQGDGGGTPDGEPAAPYTAEQVKWYGHESAFTALSISRVGLLLTSVALETAGTNPSGPQACPGGGTFTAAVDDADSNEDLSAGDSVTLNFAGCFLPDDMQADGQVKVTLTELNGQFADETDAFDAHAELVLTNLLLDGETTVNGTLAMVLAHDTKDTPDTTDDTDTVTTHAGSLALTEPDSDYTNQITGYESEIVFDYATQGITFTKADYTAKGSGDPILGQFDYKVSLDPSVIVDAEFIPSSGKVKAVTATETITTTFATEDDGTSVTVTSSSGTTSTMSLEEFDDL</sequence>
<organism evidence="3 4">
    <name type="scientific">Pigmentiphaga soli</name>
    <dbReference type="NCBI Taxonomy" id="1007095"/>
    <lineage>
        <taxon>Bacteria</taxon>
        <taxon>Pseudomonadati</taxon>
        <taxon>Pseudomonadota</taxon>
        <taxon>Betaproteobacteria</taxon>
        <taxon>Burkholderiales</taxon>
        <taxon>Alcaligenaceae</taxon>
        <taxon>Pigmentiphaga</taxon>
    </lineage>
</organism>
<evidence type="ECO:0000256" key="1">
    <source>
        <dbReference type="SAM" id="MobiDB-lite"/>
    </source>
</evidence>